<accession>A0A0S2I3K6</accession>
<dbReference type="AlphaFoldDB" id="A0A0S2I3K6"/>
<keyword evidence="2" id="KW-1185">Reference proteome</keyword>
<sequence length="249" mass="29078">MKRSLKALLGFDLATTDKEKGKVKDFLFDEERWVIRYLEADQGKILPRKQVLIPRVFLDQPEWSKGKFPVKMSKEDIEKCPATDETLPVSRKYEQELAEHLQLNNYWAVAPPIIGTAAYPPRPIVTPENQVKEEDVDTNLRSFKEVIGYEVDTSDGSYGELTDIIIDDNDWQIVYFVTNSKYTDTEREVMLAIGWIKEISYVNQRITLEIDFKNMVHAPEYNPATPVNIEFEKKVYDFYGRNQMKWNIP</sequence>
<dbReference type="GO" id="GO:0030077">
    <property type="term" value="C:plasma membrane light-harvesting complex"/>
    <property type="evidence" value="ECO:0007669"/>
    <property type="project" value="InterPro"/>
</dbReference>
<reference evidence="1 2" key="1">
    <citation type="submission" date="2015-11" db="EMBL/GenBank/DDBJ databases">
        <title>Description and complete genome sequence of a novel strain predominating in hypersaline microbial mats and representing a new family of the Bacteriodetes phylum.</title>
        <authorList>
            <person name="Spring S."/>
            <person name="Bunk B."/>
            <person name="Sproer C."/>
            <person name="Klenk H.-P."/>
        </authorList>
    </citation>
    <scope>NUCLEOTIDE SEQUENCE [LARGE SCALE GENOMIC DNA]</scope>
    <source>
        <strain evidence="1 2">L21-Spi-D4</strain>
    </source>
</reference>
<dbReference type="GO" id="GO:0019684">
    <property type="term" value="P:photosynthesis, light reaction"/>
    <property type="evidence" value="ECO:0007669"/>
    <property type="project" value="InterPro"/>
</dbReference>
<dbReference type="EMBL" id="CP013118">
    <property type="protein sequence ID" value="ALO16918.1"/>
    <property type="molecule type" value="Genomic_DNA"/>
</dbReference>
<proteinExistence type="predicted"/>
<dbReference type="InterPro" id="IPR011033">
    <property type="entry name" value="PRC_barrel-like_sf"/>
</dbReference>
<dbReference type="STRING" id="1307839.L21SP5_03305"/>
<evidence type="ECO:0000313" key="2">
    <source>
        <dbReference type="Proteomes" id="UP000064893"/>
    </source>
</evidence>
<dbReference type="InterPro" id="IPR014747">
    <property type="entry name" value="Bac_photo_RC_H_C"/>
</dbReference>
<name>A0A0S2I3K6_9BACT</name>
<dbReference type="KEGG" id="blq:L21SP5_03305"/>
<dbReference type="RefSeq" id="WP_057954261.1">
    <property type="nucleotide sequence ID" value="NZ_CP013118.1"/>
</dbReference>
<dbReference type="OrthoDB" id="9793882at2"/>
<gene>
    <name evidence="1" type="ORF">L21SP5_03305</name>
</gene>
<evidence type="ECO:0000313" key="1">
    <source>
        <dbReference type="EMBL" id="ALO16918.1"/>
    </source>
</evidence>
<dbReference type="Proteomes" id="UP000064893">
    <property type="component" value="Chromosome"/>
</dbReference>
<organism evidence="1 2">
    <name type="scientific">Salinivirga cyanobacteriivorans</name>
    <dbReference type="NCBI Taxonomy" id="1307839"/>
    <lineage>
        <taxon>Bacteria</taxon>
        <taxon>Pseudomonadati</taxon>
        <taxon>Bacteroidota</taxon>
        <taxon>Bacteroidia</taxon>
        <taxon>Bacteroidales</taxon>
        <taxon>Salinivirgaceae</taxon>
        <taxon>Salinivirga</taxon>
    </lineage>
</organism>
<dbReference type="Gene3D" id="3.90.50.10">
    <property type="entry name" value="Photosynthetic Reaction Center, subunit H, domain 2"/>
    <property type="match status" value="2"/>
</dbReference>
<dbReference type="SUPFAM" id="SSF50346">
    <property type="entry name" value="PRC-barrel domain"/>
    <property type="match status" value="2"/>
</dbReference>
<protein>
    <submittedName>
        <fullName evidence="1">PRC-barrel domain protein</fullName>
    </submittedName>
</protein>